<accession>A0A4R7BIV9</accession>
<protein>
    <submittedName>
        <fullName evidence="5">Flavin reductase (DIM6/NTAB) family NADH-FMN oxidoreductase RutF</fullName>
    </submittedName>
</protein>
<dbReference type="PANTHER" id="PTHR30466:SF11">
    <property type="entry name" value="FLAVIN-DEPENDENT MONOOXYGENASE, REDUCTASE SUBUNIT HSAB"/>
    <property type="match status" value="1"/>
</dbReference>
<dbReference type="SMART" id="SM00903">
    <property type="entry name" value="Flavin_Reduct"/>
    <property type="match status" value="1"/>
</dbReference>
<comment type="caution">
    <text evidence="5">The sequence shown here is derived from an EMBL/GenBank/DDBJ whole genome shotgun (WGS) entry which is preliminary data.</text>
</comment>
<dbReference type="GO" id="GO:0042602">
    <property type="term" value="F:riboflavin reductase (NADPH) activity"/>
    <property type="evidence" value="ECO:0007669"/>
    <property type="project" value="TreeGrafter"/>
</dbReference>
<reference evidence="5 6" key="1">
    <citation type="submission" date="2019-03" db="EMBL/GenBank/DDBJ databases">
        <title>Genomic Encyclopedia of Type Strains, Phase IV (KMG-IV): sequencing the most valuable type-strain genomes for metagenomic binning, comparative biology and taxonomic classification.</title>
        <authorList>
            <person name="Goeker M."/>
        </authorList>
    </citation>
    <scope>NUCLEOTIDE SEQUENCE [LARGE SCALE GENOMIC DNA]</scope>
    <source>
        <strain evidence="5 6">DSM 25903</strain>
    </source>
</reference>
<dbReference type="InterPro" id="IPR002563">
    <property type="entry name" value="Flavin_Rdtase-like_dom"/>
</dbReference>
<sequence>MTISSFHNRSPISLPERGVPRSTPDLFRQAMRQLAGGISVITVGEADDRTGLTATSVSSLSVDPPTLIVCVNLSSSSWPLIERYGRFGVNLLGEGHRAIADRFAGRGGETGARRYDGAFWETFVTGAPILKGALAALDCEVDEVIVRHSHAIVIGGVAAARIGEASAPLVYWQGRYVEFTHD</sequence>
<feature type="compositionally biased region" description="Polar residues" evidence="3">
    <location>
        <begin position="1"/>
        <end position="11"/>
    </location>
</feature>
<evidence type="ECO:0000313" key="6">
    <source>
        <dbReference type="Proteomes" id="UP000295122"/>
    </source>
</evidence>
<keyword evidence="2" id="KW-0560">Oxidoreductase</keyword>
<proteinExistence type="inferred from homology"/>
<dbReference type="InterPro" id="IPR050268">
    <property type="entry name" value="NADH-dep_flavin_reductase"/>
</dbReference>
<feature type="domain" description="Flavin reductase like" evidence="4">
    <location>
        <begin position="31"/>
        <end position="178"/>
    </location>
</feature>
<dbReference type="EMBL" id="SNZR01000018">
    <property type="protein sequence ID" value="TDR85270.1"/>
    <property type="molecule type" value="Genomic_DNA"/>
</dbReference>
<dbReference type="RefSeq" id="WP_245513407.1">
    <property type="nucleotide sequence ID" value="NZ_SNZR01000018.1"/>
</dbReference>
<gene>
    <name evidence="5" type="ORF">EV668_4819</name>
</gene>
<dbReference type="GO" id="GO:0010181">
    <property type="term" value="F:FMN binding"/>
    <property type="evidence" value="ECO:0007669"/>
    <property type="project" value="InterPro"/>
</dbReference>
<organism evidence="5 6">
    <name type="scientific">Enterovirga rhinocerotis</name>
    <dbReference type="NCBI Taxonomy" id="1339210"/>
    <lineage>
        <taxon>Bacteria</taxon>
        <taxon>Pseudomonadati</taxon>
        <taxon>Pseudomonadota</taxon>
        <taxon>Alphaproteobacteria</taxon>
        <taxon>Hyphomicrobiales</taxon>
        <taxon>Methylobacteriaceae</taxon>
        <taxon>Enterovirga</taxon>
    </lineage>
</organism>
<dbReference type="Pfam" id="PF01613">
    <property type="entry name" value="Flavin_Reduct"/>
    <property type="match status" value="1"/>
</dbReference>
<evidence type="ECO:0000259" key="4">
    <source>
        <dbReference type="SMART" id="SM00903"/>
    </source>
</evidence>
<comment type="similarity">
    <text evidence="1">Belongs to the non-flavoprotein flavin reductase family.</text>
</comment>
<dbReference type="AlphaFoldDB" id="A0A4R7BIV9"/>
<evidence type="ECO:0000256" key="1">
    <source>
        <dbReference type="ARBA" id="ARBA00008898"/>
    </source>
</evidence>
<evidence type="ECO:0000256" key="3">
    <source>
        <dbReference type="SAM" id="MobiDB-lite"/>
    </source>
</evidence>
<keyword evidence="6" id="KW-1185">Reference proteome</keyword>
<dbReference type="Gene3D" id="2.30.110.10">
    <property type="entry name" value="Electron Transport, Fmn-binding Protein, Chain A"/>
    <property type="match status" value="1"/>
</dbReference>
<dbReference type="SUPFAM" id="SSF50475">
    <property type="entry name" value="FMN-binding split barrel"/>
    <property type="match status" value="1"/>
</dbReference>
<dbReference type="Proteomes" id="UP000295122">
    <property type="component" value="Unassembled WGS sequence"/>
</dbReference>
<evidence type="ECO:0000313" key="5">
    <source>
        <dbReference type="EMBL" id="TDR85270.1"/>
    </source>
</evidence>
<name>A0A4R7BIV9_9HYPH</name>
<dbReference type="InterPro" id="IPR012349">
    <property type="entry name" value="Split_barrel_FMN-bd"/>
</dbReference>
<feature type="region of interest" description="Disordered" evidence="3">
    <location>
        <begin position="1"/>
        <end position="21"/>
    </location>
</feature>
<evidence type="ECO:0000256" key="2">
    <source>
        <dbReference type="ARBA" id="ARBA00023002"/>
    </source>
</evidence>
<dbReference type="PANTHER" id="PTHR30466">
    <property type="entry name" value="FLAVIN REDUCTASE"/>
    <property type="match status" value="1"/>
</dbReference>